<dbReference type="Gene3D" id="1.25.40.390">
    <property type="match status" value="1"/>
</dbReference>
<evidence type="ECO:0000313" key="1">
    <source>
        <dbReference type="EMBL" id="RKO70294.1"/>
    </source>
</evidence>
<reference evidence="1 2" key="1">
    <citation type="submission" date="2018-10" db="EMBL/GenBank/DDBJ databases">
        <title>Sphingobacterium sp. M05W1-28.</title>
        <authorList>
            <person name="Cai H."/>
        </authorList>
    </citation>
    <scope>NUCLEOTIDE SEQUENCE [LARGE SCALE GENOMIC DNA]</scope>
    <source>
        <strain evidence="1 2">M05W1-28</strain>
    </source>
</reference>
<dbReference type="RefSeq" id="WP_121125532.1">
    <property type="nucleotide sequence ID" value="NZ_RBWS01000013.1"/>
</dbReference>
<dbReference type="AlphaFoldDB" id="A0A420VVD1"/>
<keyword evidence="1" id="KW-0449">Lipoprotein</keyword>
<dbReference type="PROSITE" id="PS51257">
    <property type="entry name" value="PROKAR_LIPOPROTEIN"/>
    <property type="match status" value="1"/>
</dbReference>
<keyword evidence="2" id="KW-1185">Reference proteome</keyword>
<evidence type="ECO:0000313" key="2">
    <source>
        <dbReference type="Proteomes" id="UP000282423"/>
    </source>
</evidence>
<dbReference type="EMBL" id="RBWS01000013">
    <property type="protein sequence ID" value="RKO70294.1"/>
    <property type="molecule type" value="Genomic_DNA"/>
</dbReference>
<dbReference type="Proteomes" id="UP000282423">
    <property type="component" value="Unassembled WGS sequence"/>
</dbReference>
<gene>
    <name evidence="1" type="ORF">D7322_17440</name>
</gene>
<accession>A0A420VVD1</accession>
<sequence length="528" mass="60347">MKKFNKILLFGSILLTLGSFQSCKTELEDRYTDPEQTTLPNIPAFFSQILNNSRLRSEYWHYRTFILMHQARYTQTAYFANENTMYQQSDSYINDYWKDFYSPGIIGVYRSMERSYNNLSTEEKVSRDLYMNAAKVILYDQASKLVDNFGDIPFSEAGSLPLTDVIKLGKFDDQKELYTIFIDGLKEINTFFKTANSTSEFNRADILNSGDLEKWRKYTNSLRLRLLMRISNVDENKAKTEIMDMLSNPTEYPLVDGKNTGDYSVGSEDILLKPLTTYTSSLLDAVRELPSYYAPDYMLNTVLKTANDPRTAVLFDKFGETVGEKFIPNKEYQAMPITFTAAQADAQFMKYSVVDSATAWINNKLPGVLMTAAETNLIKAEAQERWGTDAAAKTAYETAVKQSVNFYYYLNASSSNNAKATKPSNDVIDKFVTESNIAFSGDKNAKLKLIGTQKWLHFGWLQGEQAWSEYRRTGYPTLPAFPTSSLNGFQRPPVRLTYPSSEITNNSENYQAVRSKDTRDTKIFWDVN</sequence>
<dbReference type="SUPFAM" id="SSF48452">
    <property type="entry name" value="TPR-like"/>
    <property type="match status" value="1"/>
</dbReference>
<dbReference type="InterPro" id="IPR011990">
    <property type="entry name" value="TPR-like_helical_dom_sf"/>
</dbReference>
<proteinExistence type="predicted"/>
<protein>
    <submittedName>
        <fullName evidence="1">SusD/RagB family nutrient-binding outer membrane lipoprotein</fullName>
    </submittedName>
</protein>
<dbReference type="Pfam" id="PF12771">
    <property type="entry name" value="SusD-like_2"/>
    <property type="match status" value="1"/>
</dbReference>
<comment type="caution">
    <text evidence="1">The sequence shown here is derived from an EMBL/GenBank/DDBJ whole genome shotgun (WGS) entry which is preliminary data.</text>
</comment>
<dbReference type="OrthoDB" id="9766256at2"/>
<name>A0A420VVD1_9SPHI</name>
<organism evidence="1 2">
    <name type="scientific">Sphingobacterium puteale</name>
    <dbReference type="NCBI Taxonomy" id="2420510"/>
    <lineage>
        <taxon>Bacteria</taxon>
        <taxon>Pseudomonadati</taxon>
        <taxon>Bacteroidota</taxon>
        <taxon>Sphingobacteriia</taxon>
        <taxon>Sphingobacteriales</taxon>
        <taxon>Sphingobacteriaceae</taxon>
        <taxon>Sphingobacterium</taxon>
    </lineage>
</organism>
<dbReference type="InterPro" id="IPR041662">
    <property type="entry name" value="SusD-like_2"/>
</dbReference>